<accession>A0A6J8AX27</accession>
<evidence type="ECO:0000256" key="4">
    <source>
        <dbReference type="ARBA" id="ARBA00023180"/>
    </source>
</evidence>
<dbReference type="EMBL" id="CACVKT020002094">
    <property type="protein sequence ID" value="CAC5374886.1"/>
    <property type="molecule type" value="Genomic_DNA"/>
</dbReference>
<dbReference type="SUPFAM" id="SSF49313">
    <property type="entry name" value="Cadherin-like"/>
    <property type="match status" value="5"/>
</dbReference>
<dbReference type="CDD" id="cd11304">
    <property type="entry name" value="Cadherin_repeat"/>
    <property type="match status" value="3"/>
</dbReference>
<dbReference type="PANTHER" id="PTHR24028">
    <property type="entry name" value="CADHERIN-87A"/>
    <property type="match status" value="1"/>
</dbReference>
<feature type="region of interest" description="Disordered" evidence="6">
    <location>
        <begin position="928"/>
        <end position="951"/>
    </location>
</feature>
<organism evidence="9 10">
    <name type="scientific">Mytilus coruscus</name>
    <name type="common">Sea mussel</name>
    <dbReference type="NCBI Taxonomy" id="42192"/>
    <lineage>
        <taxon>Eukaryota</taxon>
        <taxon>Metazoa</taxon>
        <taxon>Spiralia</taxon>
        <taxon>Lophotrochozoa</taxon>
        <taxon>Mollusca</taxon>
        <taxon>Bivalvia</taxon>
        <taxon>Autobranchia</taxon>
        <taxon>Pteriomorphia</taxon>
        <taxon>Mytilida</taxon>
        <taxon>Mytiloidea</taxon>
        <taxon>Mytilidae</taxon>
        <taxon>Mytilinae</taxon>
        <taxon>Mytilus</taxon>
    </lineage>
</organism>
<proteinExistence type="predicted"/>
<protein>
    <recommendedName>
        <fullName evidence="8">Cadherin domain-containing protein</fullName>
    </recommendedName>
</protein>
<evidence type="ECO:0000256" key="6">
    <source>
        <dbReference type="SAM" id="MobiDB-lite"/>
    </source>
</evidence>
<keyword evidence="7" id="KW-0472">Membrane</keyword>
<evidence type="ECO:0000256" key="2">
    <source>
        <dbReference type="ARBA" id="ARBA00022692"/>
    </source>
</evidence>
<reference evidence="9 10" key="1">
    <citation type="submission" date="2020-06" db="EMBL/GenBank/DDBJ databases">
        <authorList>
            <person name="Li R."/>
            <person name="Bekaert M."/>
        </authorList>
    </citation>
    <scope>NUCLEOTIDE SEQUENCE [LARGE SCALE GENOMIC DNA]</scope>
    <source>
        <strain evidence="10">wild</strain>
    </source>
</reference>
<sequence>MSQIYSIPNGCPFDICSDFNRRIGDIERAVYMVEDENFQVKCCGAISYWEINARSLTTIYLQIWRRLSSNSYELVGFNTVTPTDHVTTCAVSSTIGESVPYDFTDELETSTGAVYMVEDENFQVKCCGVISYWEINARSLATIYLQIWRRLSSNSYELVGFNTVTPTDVGHFKYSVPISERISVKHGDYIGWFTSGTEVISYNEHSSYPIMNRKFTGQTSFTVGDILDWTTSRNTITNRQYAIGAQTASGDTPTLSIGTNYEMTIDESTVVGTAILTLSVVDDDVSDIHTVNVFSTDNGYFELNSLALETLQDEIPEAIYIMELEVIDECYHTSTSTVTITVQNTAITIDNLPHTITIREDLYIEEKIYDLIVTEATDIWYCDMLDTNDTPFLTRQEEAGGPSTDYAIYLNPWPQLDYDSNNKYLLTVKCYDDHYTASGTATISILKNTDPVFNNLDNSVTVDALTQVNSDIVFTVDVTDDEDDQIIFTMTTSPAGGPFDILDYSGKVVLTENVLRHHDSATYDLSITADDGYNTIGPRTLTVNINDINDKPVLSNLPARMNLIENTALSTSLFTVSVDDLDASDPRIFTATFSPREAAKYFSIDSDGVIWTSAVHNIDYDYIEDTSIIVWVMVTDGKEHDEQDLTIIIKNQNEAPSFSQTYYSISRDESNESLSFPLTRYHTYDPDVARDGDIHEYSIDCGTNTSRLSINNNTGQISFRDGYDLDIEGTPTDISCIVNVTDIDGLSDTCEIAVNIRYVNEYTPFFPYSPWAPLREYPVTVYSYDIIGTIVITITATDSDLTEHGTFYYSLVQTFNGSAELFGVLNNGSVYIKSDFSIYDNGATFDVLMLATDTGGLIGTATIQVTIPAPTTTTTTTETPERYTEDIVNTSLLSFGVVGGIVVVLLIGYLLFSYFKLPTCNRPKCNCCKRKPKRPKPKVKPPPQPTPVYTPMEAMPLPRAIQLEEPAEERVFITGKDPSTKFKSRNNSQDERIYEQTYSTSQAGDPNKWMSTVDKEESINQSEHL</sequence>
<keyword evidence="2 7" id="KW-0812">Transmembrane</keyword>
<evidence type="ECO:0000313" key="9">
    <source>
        <dbReference type="EMBL" id="CAC5374886.1"/>
    </source>
</evidence>
<feature type="domain" description="Cadherin" evidence="8">
    <location>
        <begin position="555"/>
        <end position="658"/>
    </location>
</feature>
<dbReference type="AlphaFoldDB" id="A0A6J8AX27"/>
<gene>
    <name evidence="9" type="ORF">MCOR_12108</name>
</gene>
<feature type="region of interest" description="Disordered" evidence="6">
    <location>
        <begin position="973"/>
        <end position="1025"/>
    </location>
</feature>
<feature type="compositionally biased region" description="Basic residues" evidence="6">
    <location>
        <begin position="928"/>
        <end position="939"/>
    </location>
</feature>
<feature type="domain" description="Cadherin" evidence="8">
    <location>
        <begin position="257"/>
        <end position="355"/>
    </location>
</feature>
<dbReference type="GO" id="GO:0007156">
    <property type="term" value="P:homophilic cell adhesion via plasma membrane adhesion molecules"/>
    <property type="evidence" value="ECO:0007669"/>
    <property type="project" value="InterPro"/>
</dbReference>
<dbReference type="PRINTS" id="PR00205">
    <property type="entry name" value="CADHERIN"/>
</dbReference>
<dbReference type="InterPro" id="IPR050174">
    <property type="entry name" value="Protocadherin/Cadherin-CA"/>
</dbReference>
<dbReference type="OrthoDB" id="6104102at2759"/>
<keyword evidence="3 7" id="KW-1133">Transmembrane helix</keyword>
<dbReference type="InterPro" id="IPR002126">
    <property type="entry name" value="Cadherin-like_dom"/>
</dbReference>
<dbReference type="PROSITE" id="PS50268">
    <property type="entry name" value="CADHERIN_2"/>
    <property type="match status" value="5"/>
</dbReference>
<keyword evidence="4" id="KW-0325">Glycoprotein</keyword>
<feature type="domain" description="Cadherin" evidence="8">
    <location>
        <begin position="659"/>
        <end position="766"/>
    </location>
</feature>
<feature type="domain" description="Cadherin" evidence="8">
    <location>
        <begin position="473"/>
        <end position="554"/>
    </location>
</feature>
<evidence type="ECO:0000259" key="8">
    <source>
        <dbReference type="PROSITE" id="PS50268"/>
    </source>
</evidence>
<keyword evidence="5" id="KW-0106">Calcium</keyword>
<evidence type="ECO:0000256" key="3">
    <source>
        <dbReference type="ARBA" id="ARBA00022989"/>
    </source>
</evidence>
<name>A0A6J8AX27_MYTCO</name>
<evidence type="ECO:0000256" key="1">
    <source>
        <dbReference type="ARBA" id="ARBA00004167"/>
    </source>
</evidence>
<dbReference type="PANTHER" id="PTHR24028:SF328">
    <property type="entry name" value="CADHERIN-3"/>
    <property type="match status" value="1"/>
</dbReference>
<evidence type="ECO:0000256" key="5">
    <source>
        <dbReference type="PROSITE-ProRule" id="PRU00043"/>
    </source>
</evidence>
<evidence type="ECO:0000313" key="10">
    <source>
        <dbReference type="Proteomes" id="UP000507470"/>
    </source>
</evidence>
<dbReference type="GO" id="GO:0005886">
    <property type="term" value="C:plasma membrane"/>
    <property type="evidence" value="ECO:0007669"/>
    <property type="project" value="TreeGrafter"/>
</dbReference>
<dbReference type="GO" id="GO:0005509">
    <property type="term" value="F:calcium ion binding"/>
    <property type="evidence" value="ECO:0007669"/>
    <property type="project" value="UniProtKB-UniRule"/>
</dbReference>
<feature type="compositionally biased region" description="Basic and acidic residues" evidence="6">
    <location>
        <begin position="1013"/>
        <end position="1025"/>
    </location>
</feature>
<dbReference type="Gene3D" id="2.60.40.60">
    <property type="entry name" value="Cadherins"/>
    <property type="match status" value="4"/>
</dbReference>
<comment type="subcellular location">
    <subcellularLocation>
        <location evidence="1">Membrane</location>
        <topology evidence="1">Single-pass membrane protein</topology>
    </subcellularLocation>
</comment>
<dbReference type="InterPro" id="IPR015919">
    <property type="entry name" value="Cadherin-like_sf"/>
</dbReference>
<evidence type="ECO:0000256" key="7">
    <source>
        <dbReference type="SAM" id="Phobius"/>
    </source>
</evidence>
<dbReference type="Proteomes" id="UP000507470">
    <property type="component" value="Unassembled WGS sequence"/>
</dbReference>
<keyword evidence="10" id="KW-1185">Reference proteome</keyword>
<dbReference type="SMART" id="SM00112">
    <property type="entry name" value="CA"/>
    <property type="match status" value="4"/>
</dbReference>
<feature type="domain" description="Cadherin" evidence="8">
    <location>
        <begin position="773"/>
        <end position="882"/>
    </location>
</feature>
<feature type="transmembrane region" description="Helical" evidence="7">
    <location>
        <begin position="892"/>
        <end position="912"/>
    </location>
</feature>